<evidence type="ECO:0008006" key="5">
    <source>
        <dbReference type="Google" id="ProtNLM"/>
    </source>
</evidence>
<feature type="transmembrane region" description="Helical" evidence="2">
    <location>
        <begin position="45"/>
        <end position="63"/>
    </location>
</feature>
<keyword evidence="2" id="KW-0472">Membrane</keyword>
<dbReference type="Proteomes" id="UP000198802">
    <property type="component" value="Unassembled WGS sequence"/>
</dbReference>
<dbReference type="AlphaFoldDB" id="A0A0S4QRW4"/>
<name>A0A0S4QRW4_9ACTN</name>
<keyword evidence="2" id="KW-1133">Transmembrane helix</keyword>
<reference evidence="4" key="1">
    <citation type="submission" date="2015-11" db="EMBL/GenBank/DDBJ databases">
        <authorList>
            <person name="Varghese N."/>
        </authorList>
    </citation>
    <scope>NUCLEOTIDE SEQUENCE [LARGE SCALE GENOMIC DNA]</scope>
    <source>
        <strain evidence="4">DSM 45899</strain>
    </source>
</reference>
<keyword evidence="2" id="KW-0812">Transmembrane</keyword>
<gene>
    <name evidence="3" type="ORF">Ga0074812_1197</name>
</gene>
<dbReference type="EMBL" id="FAOZ01000019">
    <property type="protein sequence ID" value="CUU58375.1"/>
    <property type="molecule type" value="Genomic_DNA"/>
</dbReference>
<evidence type="ECO:0000256" key="2">
    <source>
        <dbReference type="SAM" id="Phobius"/>
    </source>
</evidence>
<protein>
    <recommendedName>
        <fullName evidence="5">DNA-binding transcriptional regulator of glucitol operon</fullName>
    </recommendedName>
</protein>
<evidence type="ECO:0000313" key="3">
    <source>
        <dbReference type="EMBL" id="CUU58375.1"/>
    </source>
</evidence>
<feature type="transmembrane region" description="Helical" evidence="2">
    <location>
        <begin position="12"/>
        <end position="33"/>
    </location>
</feature>
<proteinExistence type="predicted"/>
<organism evidence="3 4">
    <name type="scientific">Parafrankia irregularis</name>
    <dbReference type="NCBI Taxonomy" id="795642"/>
    <lineage>
        <taxon>Bacteria</taxon>
        <taxon>Bacillati</taxon>
        <taxon>Actinomycetota</taxon>
        <taxon>Actinomycetes</taxon>
        <taxon>Frankiales</taxon>
        <taxon>Frankiaceae</taxon>
        <taxon>Parafrankia</taxon>
    </lineage>
</organism>
<accession>A0A0S4QRW4</accession>
<evidence type="ECO:0000256" key="1">
    <source>
        <dbReference type="SAM" id="MobiDB-lite"/>
    </source>
</evidence>
<dbReference type="RefSeq" id="WP_091281641.1">
    <property type="nucleotide sequence ID" value="NZ_FAOZ01000019.1"/>
</dbReference>
<evidence type="ECO:0000313" key="4">
    <source>
        <dbReference type="Proteomes" id="UP000198802"/>
    </source>
</evidence>
<feature type="region of interest" description="Disordered" evidence="1">
    <location>
        <begin position="73"/>
        <end position="102"/>
    </location>
</feature>
<keyword evidence="4" id="KW-1185">Reference proteome</keyword>
<sequence length="181" mass="19646">MRRILLRPSWIARHALALALIGLFLRMGIWQWTKGESDHGSMQNLFYGVEWPIFAAFVAYWWWRMVSEDLHPRDAEEDSGPQWGLGGRIAPEAPAPSVDGSVAGATGAAGAAVPATVPHQGTAGAVTVTPLPQVRPGQVSAVAPEAETEEDLELAAYNRYLASLYERDATGPDNDRKGGRR</sequence>